<protein>
    <submittedName>
        <fullName evidence="1">Uncharacterized protein</fullName>
    </submittedName>
</protein>
<dbReference type="EMBL" id="CP010951">
    <property type="protein sequence ID" value="AMO24583.1"/>
    <property type="molecule type" value="Genomic_DNA"/>
</dbReference>
<keyword evidence="2" id="KW-1185">Reference proteome</keyword>
<dbReference type="AlphaFoldDB" id="A0A127JXK6"/>
<accession>A0A127JXK6</accession>
<sequence length="99" mass="11384">MTAVLGQEAEQTVHLLEIRPIDQVAARTLLGDQACVQQFLEMERQRGWRHFEVLGQHSGCEARAACDHQFPEHPQPHGLCKRQERGNHICFFHISMIVE</sequence>
<organism evidence="1 2">
    <name type="scientific">Ramlibacter tataouinensis</name>
    <dbReference type="NCBI Taxonomy" id="94132"/>
    <lineage>
        <taxon>Bacteria</taxon>
        <taxon>Pseudomonadati</taxon>
        <taxon>Pseudomonadota</taxon>
        <taxon>Betaproteobacteria</taxon>
        <taxon>Burkholderiales</taxon>
        <taxon>Comamonadaceae</taxon>
        <taxon>Ramlibacter</taxon>
    </lineage>
</organism>
<reference evidence="1 2" key="1">
    <citation type="journal article" date="2014" name="Int. J. Syst. Evol. Microbiol.">
        <title>Ramlibacter solisilvae sp. nov., isolated from forest soil, and emended description of the genus Ramlibacter.</title>
        <authorList>
            <person name="Lee H.J."/>
            <person name="Lee S.H."/>
            <person name="Lee S.S."/>
            <person name="Lee J.S."/>
            <person name="Kim Y."/>
            <person name="Kim S.C."/>
            <person name="Jeon C.O."/>
        </authorList>
    </citation>
    <scope>NUCLEOTIDE SEQUENCE [LARGE SCALE GENOMIC DNA]</scope>
    <source>
        <strain evidence="1 2">5-10</strain>
    </source>
</reference>
<dbReference type="Proteomes" id="UP000070433">
    <property type="component" value="Chromosome"/>
</dbReference>
<gene>
    <name evidence="1" type="ORF">UC35_19250</name>
</gene>
<evidence type="ECO:0000313" key="2">
    <source>
        <dbReference type="Proteomes" id="UP000070433"/>
    </source>
</evidence>
<evidence type="ECO:0000313" key="1">
    <source>
        <dbReference type="EMBL" id="AMO24583.1"/>
    </source>
</evidence>
<proteinExistence type="predicted"/>
<name>A0A127JXK6_9BURK</name>